<dbReference type="Proteomes" id="UP000541185">
    <property type="component" value="Unassembled WGS sequence"/>
</dbReference>
<evidence type="ECO:0000313" key="1">
    <source>
        <dbReference type="EMBL" id="NML44956.1"/>
    </source>
</evidence>
<organism evidence="1 2">
    <name type="scientific">Ramlibacter agri</name>
    <dbReference type="NCBI Taxonomy" id="2728837"/>
    <lineage>
        <taxon>Bacteria</taxon>
        <taxon>Pseudomonadati</taxon>
        <taxon>Pseudomonadota</taxon>
        <taxon>Betaproteobacteria</taxon>
        <taxon>Burkholderiales</taxon>
        <taxon>Comamonadaceae</taxon>
        <taxon>Ramlibacter</taxon>
    </lineage>
</organism>
<reference evidence="1 2" key="1">
    <citation type="submission" date="2020-04" db="EMBL/GenBank/DDBJ databases">
        <title>Ramlibacter sp. G-1-2-2 isolated from soil.</title>
        <authorList>
            <person name="Dahal R.H."/>
        </authorList>
    </citation>
    <scope>NUCLEOTIDE SEQUENCE [LARGE SCALE GENOMIC DNA]</scope>
    <source>
        <strain evidence="1 2">G-1-2-2</strain>
    </source>
</reference>
<protein>
    <submittedName>
        <fullName evidence="1">DUF4864 domain-containing protein</fullName>
    </submittedName>
</protein>
<comment type="caution">
    <text evidence="1">The sequence shown here is derived from an EMBL/GenBank/DDBJ whole genome shotgun (WGS) entry which is preliminary data.</text>
</comment>
<name>A0A848H1U5_9BURK</name>
<proteinExistence type="predicted"/>
<dbReference type="EMBL" id="JABBFX010000001">
    <property type="protein sequence ID" value="NML44956.1"/>
    <property type="molecule type" value="Genomic_DNA"/>
</dbReference>
<gene>
    <name evidence="1" type="ORF">HHL11_14455</name>
</gene>
<sequence>MMESSPLARPGQRQGGAMAWALTLALVLGGGVYASGHGSPSQEQVDPAVRQVVESQLQAFAADDAGKAFALTDPALRTRFGGDAETFLATVRSQYPMVLRPASVLFLKPASDGTIALQKVRITDTEGSNWVLTYLLNRQQDHQWRIAGTIIEPEGAQVIA</sequence>
<accession>A0A848H1U5</accession>
<dbReference type="AlphaFoldDB" id="A0A848H1U5"/>
<evidence type="ECO:0000313" key="2">
    <source>
        <dbReference type="Proteomes" id="UP000541185"/>
    </source>
</evidence>
<dbReference type="RefSeq" id="WP_169419052.1">
    <property type="nucleotide sequence ID" value="NZ_JABBFX010000001.1"/>
</dbReference>
<dbReference type="InterPro" id="IPR032347">
    <property type="entry name" value="DUF4864"/>
</dbReference>
<keyword evidence="2" id="KW-1185">Reference proteome</keyword>
<dbReference type="Pfam" id="PF16156">
    <property type="entry name" value="DUF4864"/>
    <property type="match status" value="1"/>
</dbReference>